<feature type="region of interest" description="Disordered" evidence="1">
    <location>
        <begin position="141"/>
        <end position="191"/>
    </location>
</feature>
<feature type="region of interest" description="Disordered" evidence="1">
    <location>
        <begin position="82"/>
        <end position="102"/>
    </location>
</feature>
<dbReference type="GO" id="GO:0003677">
    <property type="term" value="F:DNA binding"/>
    <property type="evidence" value="ECO:0007669"/>
    <property type="project" value="InterPro"/>
</dbReference>
<dbReference type="CDD" id="cd00093">
    <property type="entry name" value="HTH_XRE"/>
    <property type="match status" value="1"/>
</dbReference>
<evidence type="ECO:0000256" key="1">
    <source>
        <dbReference type="SAM" id="MobiDB-lite"/>
    </source>
</evidence>
<proteinExistence type="predicted"/>
<dbReference type="KEGG" id="zpl:ZBT109_2376"/>
<dbReference type="STRING" id="1123510.GCA_000620025_01922"/>
<dbReference type="PROSITE" id="PS50943">
    <property type="entry name" value="HTH_CROC1"/>
    <property type="match status" value="1"/>
</dbReference>
<feature type="compositionally biased region" description="Basic and acidic residues" evidence="1">
    <location>
        <begin position="82"/>
        <end position="96"/>
    </location>
</feature>
<keyword evidence="2" id="KW-1133">Transmembrane helix</keyword>
<dbReference type="Pfam" id="PF13464">
    <property type="entry name" value="RodZ_C"/>
    <property type="match status" value="1"/>
</dbReference>
<dbReference type="SMART" id="SM00530">
    <property type="entry name" value="HTH_XRE"/>
    <property type="match status" value="1"/>
</dbReference>
<dbReference type="InterPro" id="IPR001387">
    <property type="entry name" value="Cro/C1-type_HTH"/>
</dbReference>
<protein>
    <submittedName>
        <fullName evidence="4">Uncharacterized protein conserved in bacteria</fullName>
    </submittedName>
</protein>
<evidence type="ECO:0000256" key="2">
    <source>
        <dbReference type="SAM" id="Phobius"/>
    </source>
</evidence>
<reference evidence="4 5" key="1">
    <citation type="submission" date="2018-09" db="EMBL/GenBank/DDBJ databases">
        <title>Zymobacter palmae IAM14233 (=T109) whole genome analysis.</title>
        <authorList>
            <person name="Yanase H."/>
        </authorList>
    </citation>
    <scope>NUCLEOTIDE SEQUENCE [LARGE SCALE GENOMIC DNA]</scope>
    <source>
        <strain evidence="4 5">IAM14233</strain>
    </source>
</reference>
<evidence type="ECO:0000313" key="5">
    <source>
        <dbReference type="Proteomes" id="UP000267342"/>
    </source>
</evidence>
<keyword evidence="2" id="KW-0812">Transmembrane</keyword>
<dbReference type="EMBL" id="AP018933">
    <property type="protein sequence ID" value="BBG31107.1"/>
    <property type="molecule type" value="Genomic_DNA"/>
</dbReference>
<name>A0A348HHK5_9GAMM</name>
<organism evidence="4 5">
    <name type="scientific">Zymobacter palmae</name>
    <dbReference type="NCBI Taxonomy" id="33074"/>
    <lineage>
        <taxon>Bacteria</taxon>
        <taxon>Pseudomonadati</taxon>
        <taxon>Pseudomonadota</taxon>
        <taxon>Gammaproteobacteria</taxon>
        <taxon>Oceanospirillales</taxon>
        <taxon>Halomonadaceae</taxon>
        <taxon>Zymobacter group</taxon>
        <taxon>Zymobacter</taxon>
    </lineage>
</organism>
<sequence>MSEQSAPSSPQLSAGQLLRRAREQQQLGIEQVAARLNLRPSLITDIEADNYDHLQIVAYRRGYLRAYARLLKLSEAEVTAAHDRDNVTTQQKEPHRPAPIRPIKRPSRFGRVLFRIVTLAIIVALAIMTLNWWRTHQDVDDKRTPSTASDIGTVPLSGQPIQPVTPPAITPAEQPAAPAMTPAPAPTVPQEDSLQVPVSQGINGAQLTENSAAAMAQNNALAQEASSAGGAATTTAPAPAAAPLALSCRQDCWIQIRDAEGTSLQSGLLKAGTPREFAGKAPYRIVIGNVAAATLSYQGKPVDLKQYARGGNVARFNLGQ</sequence>
<dbReference type="InterPro" id="IPR010982">
    <property type="entry name" value="Lambda_DNA-bd_dom_sf"/>
</dbReference>
<dbReference type="AlphaFoldDB" id="A0A348HHK5"/>
<feature type="compositionally biased region" description="Low complexity" evidence="1">
    <location>
        <begin position="170"/>
        <end position="180"/>
    </location>
</feature>
<dbReference type="Gene3D" id="1.10.260.40">
    <property type="entry name" value="lambda repressor-like DNA-binding domains"/>
    <property type="match status" value="1"/>
</dbReference>
<dbReference type="Pfam" id="PF13413">
    <property type="entry name" value="HTH_25"/>
    <property type="match status" value="1"/>
</dbReference>
<dbReference type="RefSeq" id="WP_027706362.1">
    <property type="nucleotide sequence ID" value="NZ_AP018933.1"/>
</dbReference>
<dbReference type="InterPro" id="IPR025194">
    <property type="entry name" value="RodZ-like_C"/>
</dbReference>
<gene>
    <name evidence="4" type="ORF">ZBT109_2376</name>
</gene>
<evidence type="ECO:0000313" key="4">
    <source>
        <dbReference type="EMBL" id="BBG31107.1"/>
    </source>
</evidence>
<dbReference type="InterPro" id="IPR050400">
    <property type="entry name" value="Bact_Cytoskel_RodZ"/>
</dbReference>
<dbReference type="PANTHER" id="PTHR34475:SF1">
    <property type="entry name" value="CYTOSKELETON PROTEIN RODZ"/>
    <property type="match status" value="1"/>
</dbReference>
<accession>A0A348HHK5</accession>
<keyword evidence="2" id="KW-0472">Membrane</keyword>
<dbReference type="PANTHER" id="PTHR34475">
    <property type="match status" value="1"/>
</dbReference>
<dbReference type="OrthoDB" id="9790252at2"/>
<feature type="transmembrane region" description="Helical" evidence="2">
    <location>
        <begin position="112"/>
        <end position="133"/>
    </location>
</feature>
<keyword evidence="5" id="KW-1185">Reference proteome</keyword>
<dbReference type="SUPFAM" id="SSF47413">
    <property type="entry name" value="lambda repressor-like DNA-binding domains"/>
    <property type="match status" value="1"/>
</dbReference>
<dbReference type="Proteomes" id="UP000267342">
    <property type="component" value="Chromosome"/>
</dbReference>
<feature type="domain" description="HTH cro/C1-type" evidence="3">
    <location>
        <begin position="18"/>
        <end position="78"/>
    </location>
</feature>
<evidence type="ECO:0000259" key="3">
    <source>
        <dbReference type="PROSITE" id="PS50943"/>
    </source>
</evidence>